<dbReference type="Gene3D" id="3.90.1210.10">
    <property type="entry name" value="Antifreeze-like/N-acetylneuraminic acid synthase C-terminal domain"/>
    <property type="match status" value="1"/>
</dbReference>
<keyword evidence="6" id="KW-0966">Cell projection</keyword>
<evidence type="ECO:0000256" key="1">
    <source>
        <dbReference type="ARBA" id="ARBA00004418"/>
    </source>
</evidence>
<evidence type="ECO:0000256" key="2">
    <source>
        <dbReference type="ARBA" id="ARBA00022729"/>
    </source>
</evidence>
<dbReference type="GO" id="GO:0042597">
    <property type="term" value="C:periplasmic space"/>
    <property type="evidence" value="ECO:0007669"/>
    <property type="project" value="UniProtKB-SubCell"/>
</dbReference>
<reference evidence="6" key="1">
    <citation type="submission" date="2020-10" db="EMBL/GenBank/DDBJ databases">
        <title>Genome sequence of the unusual species of purple photosynthetic bacteria, Phaeovibrio sulfidiphilus DSM 23193, type strain.</title>
        <authorList>
            <person name="Kyndt J.A."/>
            <person name="Meyer T.E."/>
        </authorList>
    </citation>
    <scope>NUCLEOTIDE SEQUENCE</scope>
    <source>
        <strain evidence="6">DSM 23193</strain>
    </source>
</reference>
<dbReference type="Proteomes" id="UP000631034">
    <property type="component" value="Unassembled WGS sequence"/>
</dbReference>
<dbReference type="CDD" id="cd11614">
    <property type="entry name" value="SAF_CpaB_FlgA_like"/>
    <property type="match status" value="1"/>
</dbReference>
<dbReference type="NCBIfam" id="TIGR03170">
    <property type="entry name" value="flgA_cterm"/>
    <property type="match status" value="1"/>
</dbReference>
<keyword evidence="3" id="KW-0574">Periplasm</keyword>
<dbReference type="PANTHER" id="PTHR36307:SF1">
    <property type="entry name" value="FLAGELLA BASAL BODY P-RING FORMATION PROTEIN FLGA"/>
    <property type="match status" value="1"/>
</dbReference>
<organism evidence="6 7">
    <name type="scientific">Phaeovibrio sulfidiphilus</name>
    <dbReference type="NCBI Taxonomy" id="1220600"/>
    <lineage>
        <taxon>Bacteria</taxon>
        <taxon>Pseudomonadati</taxon>
        <taxon>Pseudomonadota</taxon>
        <taxon>Alphaproteobacteria</taxon>
        <taxon>Rhodospirillales</taxon>
        <taxon>Rhodospirillaceae</taxon>
        <taxon>Phaeovibrio</taxon>
    </lineage>
</organism>
<dbReference type="Gene3D" id="2.30.30.760">
    <property type="match status" value="1"/>
</dbReference>
<proteinExistence type="predicted"/>
<gene>
    <name evidence="6" type="primary">flgA</name>
    <name evidence="6" type="ORF">IHV25_08995</name>
</gene>
<dbReference type="Pfam" id="PF13144">
    <property type="entry name" value="ChapFlgA"/>
    <property type="match status" value="1"/>
</dbReference>
<keyword evidence="6" id="KW-0969">Cilium</keyword>
<dbReference type="PANTHER" id="PTHR36307">
    <property type="entry name" value="FLAGELLA BASAL BODY P-RING FORMATION PROTEIN FLGA"/>
    <property type="match status" value="1"/>
</dbReference>
<dbReference type="SMART" id="SM00858">
    <property type="entry name" value="SAF"/>
    <property type="match status" value="1"/>
</dbReference>
<comment type="subcellular location">
    <subcellularLocation>
        <location evidence="1">Periplasm</location>
    </subcellularLocation>
</comment>
<evidence type="ECO:0000313" key="7">
    <source>
        <dbReference type="Proteomes" id="UP000631034"/>
    </source>
</evidence>
<feature type="domain" description="SAF" evidence="5">
    <location>
        <begin position="185"/>
        <end position="247"/>
    </location>
</feature>
<accession>A0A8J6YQC8</accession>
<evidence type="ECO:0000256" key="4">
    <source>
        <dbReference type="SAM" id="MobiDB-lite"/>
    </source>
</evidence>
<dbReference type="AlphaFoldDB" id="A0A8J6YQC8"/>
<protein>
    <submittedName>
        <fullName evidence="6">Flagellar basal body P-ring formation protein FlgA</fullName>
    </submittedName>
</protein>
<evidence type="ECO:0000259" key="5">
    <source>
        <dbReference type="SMART" id="SM00858"/>
    </source>
</evidence>
<feature type="region of interest" description="Disordered" evidence="4">
    <location>
        <begin position="311"/>
        <end position="341"/>
    </location>
</feature>
<name>A0A8J6YQC8_9PROT</name>
<evidence type="ECO:0000256" key="3">
    <source>
        <dbReference type="ARBA" id="ARBA00022764"/>
    </source>
</evidence>
<sequence length="341" mass="36451">MPAADGSRRSVPVPAVSQLYPPVNGISLRRAVEITGPFITLGDLFHGLPGKNEAVVARAPYPGEQSVLNARWLEQAVRAHGIEWRPNSSLAQVVVTRPGETVPLSVIEEALKAPLVALGAPERMTIELTSSRTPLSVAPGAEFRIRVSGETYDPQTRRFSAVLEVPAGAPDARRVQVSGRFSDTRDIPVLARRLGRGHVIRIEDIDFVSMKVETLPSGVITDVSDLLGKEPRNVVREGEPVRRSELLRPEVVRRNAVVTMELSMPGLNVTAKGRALESGADGDVIRVMNLASRQVVNATVVDPSRVIVAPPSSAAAAPARSPDADRASDPAVDPSRVDSGP</sequence>
<dbReference type="EMBL" id="JACZHT010000007">
    <property type="protein sequence ID" value="MBE1237781.1"/>
    <property type="molecule type" value="Genomic_DNA"/>
</dbReference>
<keyword evidence="2" id="KW-0732">Signal</keyword>
<dbReference type="InterPro" id="IPR039246">
    <property type="entry name" value="Flagellar_FlgA"/>
</dbReference>
<feature type="compositionally biased region" description="Low complexity" evidence="4">
    <location>
        <begin position="311"/>
        <end position="321"/>
    </location>
</feature>
<dbReference type="InterPro" id="IPR013974">
    <property type="entry name" value="SAF"/>
</dbReference>
<dbReference type="InterPro" id="IPR017585">
    <property type="entry name" value="SAF_FlgA"/>
</dbReference>
<keyword evidence="7" id="KW-1185">Reference proteome</keyword>
<keyword evidence="6" id="KW-0282">Flagellum</keyword>
<evidence type="ECO:0000313" key="6">
    <source>
        <dbReference type="EMBL" id="MBE1237781.1"/>
    </source>
</evidence>
<dbReference type="GO" id="GO:0044780">
    <property type="term" value="P:bacterial-type flagellum assembly"/>
    <property type="evidence" value="ECO:0007669"/>
    <property type="project" value="InterPro"/>
</dbReference>
<comment type="caution">
    <text evidence="6">The sequence shown here is derived from an EMBL/GenBank/DDBJ whole genome shotgun (WGS) entry which is preliminary data.</text>
</comment>